<dbReference type="GO" id="GO:0008168">
    <property type="term" value="F:methyltransferase activity"/>
    <property type="evidence" value="ECO:0007669"/>
    <property type="project" value="UniProtKB-KW"/>
</dbReference>
<dbReference type="GO" id="GO:0032259">
    <property type="term" value="P:methylation"/>
    <property type="evidence" value="ECO:0007669"/>
    <property type="project" value="UniProtKB-KW"/>
</dbReference>
<keyword evidence="1" id="KW-0489">Methyltransferase</keyword>
<keyword evidence="2" id="KW-1185">Reference proteome</keyword>
<keyword evidence="1" id="KW-0808">Transferase</keyword>
<accession>A0A8H4NSS5</accession>
<comment type="caution">
    <text evidence="1">The sequence shown here is derived from an EMBL/GenBank/DDBJ whole genome shotgun (WGS) entry which is preliminary data.</text>
</comment>
<gene>
    <name evidence="1" type="ORF">F53441_11595</name>
</gene>
<organism evidence="1 2">
    <name type="scientific">Fusarium austroafricanum</name>
    <dbReference type="NCBI Taxonomy" id="2364996"/>
    <lineage>
        <taxon>Eukaryota</taxon>
        <taxon>Fungi</taxon>
        <taxon>Dikarya</taxon>
        <taxon>Ascomycota</taxon>
        <taxon>Pezizomycotina</taxon>
        <taxon>Sordariomycetes</taxon>
        <taxon>Hypocreomycetidae</taxon>
        <taxon>Hypocreales</taxon>
        <taxon>Nectriaceae</taxon>
        <taxon>Fusarium</taxon>
        <taxon>Fusarium concolor species complex</taxon>
    </lineage>
</organism>
<dbReference type="InterPro" id="IPR005299">
    <property type="entry name" value="MeTrfase_7"/>
</dbReference>
<sequence>MFSPVASSITLADYGSSEGGNTIRLFSKYLKTFSYLSSATLVFNGTPSNDFTSLSSPIDANMNKLLLNGKLEIIPLLSPRSYFEQILPDGSVDVGFSFTPLHWLSIMPDESSTMSALSAAAHQDFVSFLSVRHKEIRPNGTLTLCIPGDGTISVLPTFKCHGTAVHNLYDRYHVGPSISARFPMYFRTMDETLVSISVVKEKWRLKSQTTIPLMHTSWSPDVGKADFHADRMSARENMADLETSQDQFGIAVGEKHDFDTFDGISPKACLIVPEYEAGAEIVGLKSSKKDKKRRKRAKMLANVQEEPLSEAALEPTAEPTVELTAEPMPQEVLVEDPIPVEDEVPEAEEPMELPMVENANGADACEIPPAEPEEPKLSISLPFSAQHRLMVYLQQSLEQTCFRFGQRHMPQVLDSEGWDCPEAVELSTWMESLDFKHYIWDTVFDRQERFRLLGSISNIRDYAVSRTRVDCANLEKLILDASQMARILGEEDSARVTEKLGRNFIETAKWLADETERIQTRYDTKMDAIAAARTKLDALEDATNAELDKRLSDHQAVARSKIMVSVQEAEASAEAETLPGYSAPVSSLGWVNDLERSLAIGDDSEGTILG</sequence>
<dbReference type="PANTHER" id="PTHR31009">
    <property type="entry name" value="S-ADENOSYL-L-METHIONINE:CARBOXYL METHYLTRANSFERASE FAMILY PROTEIN"/>
    <property type="match status" value="1"/>
</dbReference>
<dbReference type="InterPro" id="IPR029063">
    <property type="entry name" value="SAM-dependent_MTases_sf"/>
</dbReference>
<protein>
    <submittedName>
        <fullName evidence="1">Benzoate carboxyl methyltransferase</fullName>
    </submittedName>
</protein>
<dbReference type="EMBL" id="JAADJG010000584">
    <property type="protein sequence ID" value="KAF4442951.1"/>
    <property type="molecule type" value="Genomic_DNA"/>
</dbReference>
<dbReference type="Pfam" id="PF03492">
    <property type="entry name" value="Methyltransf_7"/>
    <property type="match status" value="1"/>
</dbReference>
<name>A0A8H4NSS5_9HYPO</name>
<dbReference type="SUPFAM" id="SSF53335">
    <property type="entry name" value="S-adenosyl-L-methionine-dependent methyltransferases"/>
    <property type="match status" value="1"/>
</dbReference>
<proteinExistence type="predicted"/>
<dbReference type="AlphaFoldDB" id="A0A8H4NSS5"/>
<reference evidence="1" key="1">
    <citation type="submission" date="2020-01" db="EMBL/GenBank/DDBJ databases">
        <title>Identification and distribution of gene clusters putatively required for synthesis of sphingolipid metabolism inhibitors in phylogenetically diverse species of the filamentous fungus Fusarium.</title>
        <authorList>
            <person name="Kim H.-S."/>
            <person name="Busman M."/>
            <person name="Brown D.W."/>
            <person name="Divon H."/>
            <person name="Uhlig S."/>
            <person name="Proctor R.H."/>
        </authorList>
    </citation>
    <scope>NUCLEOTIDE SEQUENCE</scope>
    <source>
        <strain evidence="1">NRRL 53441</strain>
    </source>
</reference>
<dbReference type="OrthoDB" id="5324651at2759"/>
<dbReference type="Proteomes" id="UP000605986">
    <property type="component" value="Unassembled WGS sequence"/>
</dbReference>
<dbReference type="Gene3D" id="3.40.50.150">
    <property type="entry name" value="Vaccinia Virus protein VP39"/>
    <property type="match status" value="1"/>
</dbReference>
<evidence type="ECO:0000313" key="2">
    <source>
        <dbReference type="Proteomes" id="UP000605986"/>
    </source>
</evidence>
<evidence type="ECO:0000313" key="1">
    <source>
        <dbReference type="EMBL" id="KAF4442951.1"/>
    </source>
</evidence>